<protein>
    <submittedName>
        <fullName evidence="1">Uncharacterized protein</fullName>
    </submittedName>
</protein>
<proteinExistence type="predicted"/>
<organism evidence="1 2">
    <name type="scientific">Phycomyces blakesleeanus</name>
    <dbReference type="NCBI Taxonomy" id="4837"/>
    <lineage>
        <taxon>Eukaryota</taxon>
        <taxon>Fungi</taxon>
        <taxon>Fungi incertae sedis</taxon>
        <taxon>Mucoromycota</taxon>
        <taxon>Mucoromycotina</taxon>
        <taxon>Mucoromycetes</taxon>
        <taxon>Mucorales</taxon>
        <taxon>Phycomycetaceae</taxon>
        <taxon>Phycomyces</taxon>
    </lineage>
</organism>
<evidence type="ECO:0000313" key="1">
    <source>
        <dbReference type="EMBL" id="KAL0091408.1"/>
    </source>
</evidence>
<comment type="caution">
    <text evidence="1">The sequence shown here is derived from an EMBL/GenBank/DDBJ whole genome shotgun (WGS) entry which is preliminary data.</text>
</comment>
<accession>A0ABR3B5Z7</accession>
<gene>
    <name evidence="1" type="ORF">J3Q64DRAFT_1695566</name>
</gene>
<keyword evidence="2" id="KW-1185">Reference proteome</keyword>
<dbReference type="EMBL" id="JBCLYO010000003">
    <property type="protein sequence ID" value="KAL0091408.1"/>
    <property type="molecule type" value="Genomic_DNA"/>
</dbReference>
<reference evidence="1 2" key="1">
    <citation type="submission" date="2024-04" db="EMBL/GenBank/DDBJ databases">
        <title>Symmetric and asymmetric DNA N6-adenine methylation regulates different biological responses in Mucorales.</title>
        <authorList>
            <consortium name="Lawrence Berkeley National Laboratory"/>
            <person name="Lax C."/>
            <person name="Mondo S.J."/>
            <person name="Osorio-Concepcion M."/>
            <person name="Muszewska A."/>
            <person name="Corrochano-Luque M."/>
            <person name="Gutierrez G."/>
            <person name="Riley R."/>
            <person name="Lipzen A."/>
            <person name="Guo J."/>
            <person name="Hundley H."/>
            <person name="Amirebrahimi M."/>
            <person name="Ng V."/>
            <person name="Lorenzo-Gutierrez D."/>
            <person name="Binder U."/>
            <person name="Yang J."/>
            <person name="Song Y."/>
            <person name="Canovas D."/>
            <person name="Navarro E."/>
            <person name="Freitag M."/>
            <person name="Gabaldon T."/>
            <person name="Grigoriev I.V."/>
            <person name="Corrochano L.M."/>
            <person name="Nicolas F.E."/>
            <person name="Garre V."/>
        </authorList>
    </citation>
    <scope>NUCLEOTIDE SEQUENCE [LARGE SCALE GENOMIC DNA]</scope>
    <source>
        <strain evidence="1 2">L51</strain>
    </source>
</reference>
<name>A0ABR3B5Z7_PHYBL</name>
<sequence>MCLNVSLKVIRCAALFQAQTAGERMACELNFAQIFAVFQLFFAHYKNSQIMLVISLVLVIVRLARNISICIYMDSLPASLSLHTIICFSIYYVSERQWNLGSFSSQVNFGRASDEGQVKAKHQSKGGLVVVA</sequence>
<dbReference type="Proteomes" id="UP001448207">
    <property type="component" value="Unassembled WGS sequence"/>
</dbReference>
<evidence type="ECO:0000313" key="2">
    <source>
        <dbReference type="Proteomes" id="UP001448207"/>
    </source>
</evidence>